<dbReference type="InterPro" id="IPR006771">
    <property type="entry name" value="CetA-like"/>
</dbReference>
<dbReference type="PANTHER" id="PTHR36195:SF4">
    <property type="entry name" value="DOMAIN PROTEIN, PUTATIVE (AFU_ORTHOLOGUE AFUA_5G01990)-RELATED"/>
    <property type="match status" value="1"/>
</dbReference>
<accession>A0A6G1GJG0</accession>
<evidence type="ECO:0000256" key="1">
    <source>
        <dbReference type="SAM" id="SignalP"/>
    </source>
</evidence>
<evidence type="ECO:0000313" key="2">
    <source>
        <dbReference type="EMBL" id="KAF1980970.1"/>
    </source>
</evidence>
<reference evidence="2" key="1">
    <citation type="journal article" date="2020" name="Stud. Mycol.">
        <title>101 Dothideomycetes genomes: a test case for predicting lifestyles and emergence of pathogens.</title>
        <authorList>
            <person name="Haridas S."/>
            <person name="Albert R."/>
            <person name="Binder M."/>
            <person name="Bloem J."/>
            <person name="Labutti K."/>
            <person name="Salamov A."/>
            <person name="Andreopoulos B."/>
            <person name="Baker S."/>
            <person name="Barry K."/>
            <person name="Bills G."/>
            <person name="Bluhm B."/>
            <person name="Cannon C."/>
            <person name="Castanera R."/>
            <person name="Culley D."/>
            <person name="Daum C."/>
            <person name="Ezra D."/>
            <person name="Gonzalez J."/>
            <person name="Henrissat B."/>
            <person name="Kuo A."/>
            <person name="Liang C."/>
            <person name="Lipzen A."/>
            <person name="Lutzoni F."/>
            <person name="Magnuson J."/>
            <person name="Mondo S."/>
            <person name="Nolan M."/>
            <person name="Ohm R."/>
            <person name="Pangilinan J."/>
            <person name="Park H.-J."/>
            <person name="Ramirez L."/>
            <person name="Alfaro M."/>
            <person name="Sun H."/>
            <person name="Tritt A."/>
            <person name="Yoshinaga Y."/>
            <person name="Zwiers L.-H."/>
            <person name="Turgeon B."/>
            <person name="Goodwin S."/>
            <person name="Spatafora J."/>
            <person name="Crous P."/>
            <person name="Grigoriev I."/>
        </authorList>
    </citation>
    <scope>NUCLEOTIDE SEQUENCE</scope>
    <source>
        <strain evidence="2">CBS 113979</strain>
    </source>
</reference>
<feature type="signal peptide" evidence="1">
    <location>
        <begin position="1"/>
        <end position="17"/>
    </location>
</feature>
<evidence type="ECO:0000313" key="3">
    <source>
        <dbReference type="Proteomes" id="UP000800041"/>
    </source>
</evidence>
<protein>
    <submittedName>
        <fullName evidence="2">Uncharacterized protein</fullName>
    </submittedName>
</protein>
<keyword evidence="3" id="KW-1185">Reference proteome</keyword>
<dbReference type="Proteomes" id="UP000800041">
    <property type="component" value="Unassembled WGS sequence"/>
</dbReference>
<dbReference type="PANTHER" id="PTHR36195">
    <property type="entry name" value="DOMAIN PROTEIN, PUTATIVE (AFU_ORTHOLOGUE AFUA_5G01990)-RELATED-RELATED"/>
    <property type="match status" value="1"/>
</dbReference>
<feature type="chain" id="PRO_5026234052" evidence="1">
    <location>
        <begin position="18"/>
        <end position="143"/>
    </location>
</feature>
<keyword evidence="1" id="KW-0732">Signal</keyword>
<organism evidence="2 3">
    <name type="scientific">Aulographum hederae CBS 113979</name>
    <dbReference type="NCBI Taxonomy" id="1176131"/>
    <lineage>
        <taxon>Eukaryota</taxon>
        <taxon>Fungi</taxon>
        <taxon>Dikarya</taxon>
        <taxon>Ascomycota</taxon>
        <taxon>Pezizomycotina</taxon>
        <taxon>Dothideomycetes</taxon>
        <taxon>Pleosporomycetidae</taxon>
        <taxon>Aulographales</taxon>
        <taxon>Aulographaceae</taxon>
    </lineage>
</organism>
<dbReference type="OrthoDB" id="3682664at2759"/>
<proteinExistence type="predicted"/>
<gene>
    <name evidence="2" type="ORF">K402DRAFT_425774</name>
</gene>
<dbReference type="AlphaFoldDB" id="A0A6G1GJG0"/>
<dbReference type="Pfam" id="PF04681">
    <property type="entry name" value="Bys1"/>
    <property type="match status" value="1"/>
</dbReference>
<name>A0A6G1GJG0_9PEZI</name>
<sequence>MRVYILSVLALATSAIAGTAFVRNNCGQTVYLTITRGNQATTTSTIAPGGSFSEGYHGTGNSIGVTKNPDYYSPNTPKLIFGYSDQPPTVYWSVNSVNGDPFSGQTFSVDANSGNGACPGTVGYNGGKVLGCGNGGSLTLKLC</sequence>
<dbReference type="EMBL" id="ML977212">
    <property type="protein sequence ID" value="KAF1980970.1"/>
    <property type="molecule type" value="Genomic_DNA"/>
</dbReference>